<keyword evidence="4" id="KW-0804">Transcription</keyword>
<evidence type="ECO:0000256" key="2">
    <source>
        <dbReference type="ARBA" id="ARBA00010239"/>
    </source>
</evidence>
<feature type="compositionally biased region" description="Basic residues" evidence="6">
    <location>
        <begin position="633"/>
        <end position="643"/>
    </location>
</feature>
<dbReference type="InParanoid" id="A0A448YNU1"/>
<dbReference type="GO" id="GO:0000228">
    <property type="term" value="C:nuclear chromosome"/>
    <property type="evidence" value="ECO:0007669"/>
    <property type="project" value="InterPro"/>
</dbReference>
<evidence type="ECO:0000256" key="5">
    <source>
        <dbReference type="ARBA" id="ARBA00023242"/>
    </source>
</evidence>
<name>A0A448YNU1_BRENA</name>
<protein>
    <submittedName>
        <fullName evidence="7">DEKNAAC103468</fullName>
    </submittedName>
</protein>
<accession>A0A448YNU1</accession>
<dbReference type="Pfam" id="PF04855">
    <property type="entry name" value="SNF5"/>
    <property type="match status" value="1"/>
</dbReference>
<keyword evidence="5" id="KW-0539">Nucleus</keyword>
<dbReference type="Proteomes" id="UP000290900">
    <property type="component" value="Unassembled WGS sequence"/>
</dbReference>
<dbReference type="STRING" id="13370.A0A448YNU1"/>
<comment type="similarity">
    <text evidence="2">Belongs to the SNF5 family.</text>
</comment>
<dbReference type="EMBL" id="CAACVR010000023">
    <property type="protein sequence ID" value="VEU22605.1"/>
    <property type="molecule type" value="Genomic_DNA"/>
</dbReference>
<feature type="region of interest" description="Disordered" evidence="6">
    <location>
        <begin position="1"/>
        <end position="53"/>
    </location>
</feature>
<feature type="compositionally biased region" description="Low complexity" evidence="6">
    <location>
        <begin position="158"/>
        <end position="196"/>
    </location>
</feature>
<feature type="compositionally biased region" description="Polar residues" evidence="6">
    <location>
        <begin position="147"/>
        <end position="156"/>
    </location>
</feature>
<feature type="compositionally biased region" description="Polar residues" evidence="6">
    <location>
        <begin position="199"/>
        <end position="214"/>
    </location>
</feature>
<proteinExistence type="inferred from homology"/>
<evidence type="ECO:0000313" key="7">
    <source>
        <dbReference type="EMBL" id="VEU22605.1"/>
    </source>
</evidence>
<sequence>MFNGQGQWIPQGSQAPGTPSSQQQQNNAQDAQQQRRPQQQGNSGKPNVTPQQIIQSLMRLDPQQRNAIIVKNPQLQLFLQQYEQHRKAALQQQAQKQHQQGQDMQYQQHNQQQQLQQQQQQQQKQPQQAQQSRQGQQRNQQPSQSQFNSPFQSAMQPQMLARQRQQILARQSVDSQRIPPSQQTQGQQASQAYSGRSGVGSNAKSPLSTPSARGSISGVVPGNGSQGPSGSQIPLGSQGGAMSGVQIPLMAPRDDSRGPVNMTRPSETPTAATPLAPAVPPARRLEDTHYWSKSLEKQGQPIPSSVRVYEQIVDRDLRFDERMQRDQRRPFDADVAERMVRDLKFYQKIRDSRLKAINMRPELNRVADRLWGEGYAGYGNGFTNGRTEIVLPQHRKKATEAPDIYISPEKMEEQALAPEDLVPIRLEFDQDRDGFQLSDTFLWNLNEKTISLDSFADILMADYKFPSDRVEECKEKIIDSIEEQIGDYHPMVYFPEDSKMSDLRFPVSLDITIANNQLTDRFDWDITNPDNDPEEFAKVLCADMSLPGEFVTAVSHSIREQCQTYIRSLYLIGYRFDGSAVTGDELKEFVKPSLDRHSLVRPRYLLSDYTTSLQELSYDQVEKLKKERERESRRKKRGQTRIGRRGGLVLPDLHDLPKTFRTPVPNSVLPGGVDLGHPSDSYLEYPMSVEIPQRQLKALEDYSKEQAKMREQERLEQLEIQKHREAEIQLGRELVHGARMRMMQPGGLKVNVSWKNDHNKVFTVTVKFK</sequence>
<feature type="compositionally biased region" description="Low complexity" evidence="6">
    <location>
        <begin position="19"/>
        <end position="40"/>
    </location>
</feature>
<feature type="region of interest" description="Disordered" evidence="6">
    <location>
        <begin position="90"/>
        <end position="281"/>
    </location>
</feature>
<dbReference type="AlphaFoldDB" id="A0A448YNU1"/>
<evidence type="ECO:0000256" key="3">
    <source>
        <dbReference type="ARBA" id="ARBA00023015"/>
    </source>
</evidence>
<keyword evidence="8" id="KW-1185">Reference proteome</keyword>
<organism evidence="7 8">
    <name type="scientific">Brettanomyces naardenensis</name>
    <name type="common">Yeast</name>
    <dbReference type="NCBI Taxonomy" id="13370"/>
    <lineage>
        <taxon>Eukaryota</taxon>
        <taxon>Fungi</taxon>
        <taxon>Dikarya</taxon>
        <taxon>Ascomycota</taxon>
        <taxon>Saccharomycotina</taxon>
        <taxon>Pichiomycetes</taxon>
        <taxon>Pichiales</taxon>
        <taxon>Pichiaceae</taxon>
        <taxon>Brettanomyces</taxon>
    </lineage>
</organism>
<reference evidence="7 8" key="1">
    <citation type="submission" date="2018-12" db="EMBL/GenBank/DDBJ databases">
        <authorList>
            <person name="Tiukova I."/>
            <person name="Dainat J."/>
        </authorList>
    </citation>
    <scope>NUCLEOTIDE SEQUENCE [LARGE SCALE GENOMIC DNA]</scope>
</reference>
<dbReference type="GO" id="GO:0006338">
    <property type="term" value="P:chromatin remodeling"/>
    <property type="evidence" value="ECO:0007669"/>
    <property type="project" value="InterPro"/>
</dbReference>
<feature type="compositionally biased region" description="Polar residues" evidence="6">
    <location>
        <begin position="41"/>
        <end position="53"/>
    </location>
</feature>
<evidence type="ECO:0000256" key="6">
    <source>
        <dbReference type="SAM" id="MobiDB-lite"/>
    </source>
</evidence>
<feature type="compositionally biased region" description="Low complexity" evidence="6">
    <location>
        <begin position="217"/>
        <end position="236"/>
    </location>
</feature>
<dbReference type="OrthoDB" id="515064at2759"/>
<gene>
    <name evidence="7" type="ORF">BRENAR_LOCUS3336</name>
</gene>
<feature type="compositionally biased region" description="Low complexity" evidence="6">
    <location>
        <begin position="90"/>
        <end position="146"/>
    </location>
</feature>
<evidence type="ECO:0000256" key="4">
    <source>
        <dbReference type="ARBA" id="ARBA00023163"/>
    </source>
</evidence>
<evidence type="ECO:0000313" key="8">
    <source>
        <dbReference type="Proteomes" id="UP000290900"/>
    </source>
</evidence>
<comment type="subcellular location">
    <subcellularLocation>
        <location evidence="1">Nucleus</location>
    </subcellularLocation>
</comment>
<feature type="region of interest" description="Disordered" evidence="6">
    <location>
        <begin position="624"/>
        <end position="643"/>
    </location>
</feature>
<feature type="compositionally biased region" description="Polar residues" evidence="6">
    <location>
        <begin position="1"/>
        <end position="18"/>
    </location>
</feature>
<dbReference type="InterPro" id="IPR006939">
    <property type="entry name" value="SNF5"/>
</dbReference>
<evidence type="ECO:0000256" key="1">
    <source>
        <dbReference type="ARBA" id="ARBA00004123"/>
    </source>
</evidence>
<dbReference type="PANTHER" id="PTHR10019">
    <property type="entry name" value="SNF5"/>
    <property type="match status" value="1"/>
</dbReference>
<keyword evidence="3" id="KW-0805">Transcription regulation</keyword>